<organism evidence="3 4">
    <name type="scientific">Blumeria graminis f. sp. hordei (strain DH14)</name>
    <name type="common">Barley powdery mildew</name>
    <name type="synonym">Oidium monilioides f. sp. hordei</name>
    <dbReference type="NCBI Taxonomy" id="546991"/>
    <lineage>
        <taxon>Eukaryota</taxon>
        <taxon>Fungi</taxon>
        <taxon>Dikarya</taxon>
        <taxon>Ascomycota</taxon>
        <taxon>Pezizomycotina</taxon>
        <taxon>Leotiomycetes</taxon>
        <taxon>Erysiphales</taxon>
        <taxon>Erysiphaceae</taxon>
        <taxon>Blumeria</taxon>
        <taxon>Blumeria hordei</taxon>
    </lineage>
</organism>
<feature type="region of interest" description="Disordered" evidence="1">
    <location>
        <begin position="1"/>
        <end position="73"/>
    </location>
</feature>
<protein>
    <recommendedName>
        <fullName evidence="2">SprT-like domain-containing protein</fullName>
    </recommendedName>
</protein>
<name>N1JFL0_BLUG1</name>
<accession>N1JFL0</accession>
<evidence type="ECO:0000259" key="2">
    <source>
        <dbReference type="Pfam" id="PF10263"/>
    </source>
</evidence>
<dbReference type="Proteomes" id="UP000015441">
    <property type="component" value="Unassembled WGS sequence"/>
</dbReference>
<dbReference type="GO" id="GO:0006950">
    <property type="term" value="P:response to stress"/>
    <property type="evidence" value="ECO:0007669"/>
    <property type="project" value="UniProtKB-ARBA"/>
</dbReference>
<keyword evidence="4" id="KW-1185">Reference proteome</keyword>
<dbReference type="Pfam" id="PF10263">
    <property type="entry name" value="SprT-like"/>
    <property type="match status" value="1"/>
</dbReference>
<gene>
    <name evidence="3" type="ORF">BGHDH14_bgh01679</name>
</gene>
<evidence type="ECO:0000313" key="4">
    <source>
        <dbReference type="Proteomes" id="UP000015441"/>
    </source>
</evidence>
<dbReference type="OrthoDB" id="5236983at2759"/>
<reference evidence="3 4" key="1">
    <citation type="journal article" date="2010" name="Science">
        <title>Genome expansion and gene loss in powdery mildew fungi reveal tradeoffs in extreme parasitism.</title>
        <authorList>
            <person name="Spanu P.D."/>
            <person name="Abbott J.C."/>
            <person name="Amselem J."/>
            <person name="Burgis T.A."/>
            <person name="Soanes D.M."/>
            <person name="Stueber K."/>
            <person name="Ver Loren van Themaat E."/>
            <person name="Brown J.K.M."/>
            <person name="Butcher S.A."/>
            <person name="Gurr S.J."/>
            <person name="Lebrun M.-H."/>
            <person name="Ridout C.J."/>
            <person name="Schulze-Lefert P."/>
            <person name="Talbot N.J."/>
            <person name="Ahmadinejad N."/>
            <person name="Ametz C."/>
            <person name="Barton G.R."/>
            <person name="Benjdia M."/>
            <person name="Bidzinski P."/>
            <person name="Bindschedler L.V."/>
            <person name="Both M."/>
            <person name="Brewer M.T."/>
            <person name="Cadle-Davidson L."/>
            <person name="Cadle-Davidson M.M."/>
            <person name="Collemare J."/>
            <person name="Cramer R."/>
            <person name="Frenkel O."/>
            <person name="Godfrey D."/>
            <person name="Harriman J."/>
            <person name="Hoede C."/>
            <person name="King B.C."/>
            <person name="Klages S."/>
            <person name="Kleemann J."/>
            <person name="Knoll D."/>
            <person name="Koti P.S."/>
            <person name="Kreplak J."/>
            <person name="Lopez-Ruiz F.J."/>
            <person name="Lu X."/>
            <person name="Maekawa T."/>
            <person name="Mahanil S."/>
            <person name="Micali C."/>
            <person name="Milgroom M.G."/>
            <person name="Montana G."/>
            <person name="Noir S."/>
            <person name="O'Connell R.J."/>
            <person name="Oberhaensli S."/>
            <person name="Parlange F."/>
            <person name="Pedersen C."/>
            <person name="Quesneville H."/>
            <person name="Reinhardt R."/>
            <person name="Rott M."/>
            <person name="Sacristan S."/>
            <person name="Schmidt S.M."/>
            <person name="Schoen M."/>
            <person name="Skamnioti P."/>
            <person name="Sommer H."/>
            <person name="Stephens A."/>
            <person name="Takahara H."/>
            <person name="Thordal-Christensen H."/>
            <person name="Vigouroux M."/>
            <person name="Wessling R."/>
            <person name="Wicker T."/>
            <person name="Panstruga R."/>
        </authorList>
    </citation>
    <scope>NUCLEOTIDE SEQUENCE [LARGE SCALE GENOMIC DNA]</scope>
    <source>
        <strain evidence="3">DH14</strain>
    </source>
</reference>
<dbReference type="InterPro" id="IPR006640">
    <property type="entry name" value="SprT-like_domain"/>
</dbReference>
<dbReference type="STRING" id="546991.N1JFL0"/>
<evidence type="ECO:0000313" key="3">
    <source>
        <dbReference type="EMBL" id="CCU76558.1"/>
    </source>
</evidence>
<dbReference type="HOGENOM" id="CLU_034476_0_0_1"/>
<feature type="compositionally biased region" description="Basic and acidic residues" evidence="1">
    <location>
        <begin position="32"/>
        <end position="48"/>
    </location>
</feature>
<evidence type="ECO:0000256" key="1">
    <source>
        <dbReference type="SAM" id="MobiDB-lite"/>
    </source>
</evidence>
<feature type="domain" description="SprT-like" evidence="2">
    <location>
        <begin position="162"/>
        <end position="270"/>
    </location>
</feature>
<proteinExistence type="predicted"/>
<dbReference type="AlphaFoldDB" id="N1JFL0"/>
<dbReference type="InParanoid" id="N1JFL0"/>
<comment type="caution">
    <text evidence="3">The sequence shown here is derived from an EMBL/GenBank/DDBJ whole genome shotgun (WGS) entry which is preliminary data.</text>
</comment>
<dbReference type="eggNOG" id="ENOG502RJ6T">
    <property type="taxonomic scope" value="Eukaryota"/>
</dbReference>
<dbReference type="EMBL" id="CAUH01002761">
    <property type="protein sequence ID" value="CCU76558.1"/>
    <property type="molecule type" value="Genomic_DNA"/>
</dbReference>
<sequence>MAASLHGSMSLERPCRPASSSGSTRTRRHYDRARPEPQCRRGPNDQRMTRCHSPRRSYSGHYASPSNGLVGPSVDPALHDSILMERTPSGNSILSRPTDALVSTATLPMPQEQDMAASARVESAFRRRPAHSTHERILRKLIRRDEPLDSGFALDDAALDSILTATDTLFFDGALAGRVQWEWSSDPRYHTDLIGTTALRRCQGRDGFETLVVLSAPVLRDERYDRRLLLSVFLHELIHCYLFITCGFEARMHGGHTAGFYRIAALIDAWVGPRYLSICKLRENPERFCKLPPSVQVTEEQTHDRRWDTYLHEGTDSQRNSIHLVRATLQPTHDQAPPRPYWLNDDANY</sequence>